<feature type="domain" description="ATP-grasp" evidence="7">
    <location>
        <begin position="85"/>
        <end position="159"/>
    </location>
</feature>
<comment type="caution">
    <text evidence="9">The sequence shown here is derived from an EMBL/GenBank/DDBJ whole genome shotgun (WGS) entry which is preliminary data.</text>
</comment>
<name>A0ABQ1SCR2_9FLAO</name>
<organism evidence="9 10">
    <name type="scientific">Psychroflexus planctonicus</name>
    <dbReference type="NCBI Taxonomy" id="1526575"/>
    <lineage>
        <taxon>Bacteria</taxon>
        <taxon>Pseudomonadati</taxon>
        <taxon>Bacteroidota</taxon>
        <taxon>Flavobacteriia</taxon>
        <taxon>Flavobacteriales</taxon>
        <taxon>Flavobacteriaceae</taxon>
        <taxon>Psychroflexus</taxon>
    </lineage>
</organism>
<evidence type="ECO:0000256" key="6">
    <source>
        <dbReference type="RuleBase" id="RU003495"/>
    </source>
</evidence>
<feature type="signal peptide" evidence="4">
    <location>
        <begin position="1"/>
        <end position="20"/>
    </location>
</feature>
<dbReference type="PANTHER" id="PTHR34183:SF1">
    <property type="entry name" value="ENDOLYTIC PEPTIDOGLYCAN TRANSGLYCOSYLASE RLPA"/>
    <property type="match status" value="1"/>
</dbReference>
<keyword evidence="1 4" id="KW-0732">Signal</keyword>
<dbReference type="RefSeq" id="WP_188457681.1">
    <property type="nucleotide sequence ID" value="NZ_BMGM01000002.1"/>
</dbReference>
<dbReference type="Pfam" id="PF03330">
    <property type="entry name" value="DPBB_1"/>
    <property type="match status" value="1"/>
</dbReference>
<evidence type="ECO:0000259" key="7">
    <source>
        <dbReference type="PROSITE" id="PS50975"/>
    </source>
</evidence>
<evidence type="ECO:0000259" key="8">
    <source>
        <dbReference type="PROSITE" id="PS51724"/>
    </source>
</evidence>
<dbReference type="InterPro" id="IPR009009">
    <property type="entry name" value="RlpA-like_DPBB"/>
</dbReference>
<dbReference type="HAMAP" id="MF_02071">
    <property type="entry name" value="RlpA"/>
    <property type="match status" value="1"/>
</dbReference>
<keyword evidence="5" id="KW-0067">ATP-binding</keyword>
<evidence type="ECO:0000313" key="10">
    <source>
        <dbReference type="Proteomes" id="UP000599179"/>
    </source>
</evidence>
<evidence type="ECO:0000256" key="1">
    <source>
        <dbReference type="ARBA" id="ARBA00022729"/>
    </source>
</evidence>
<dbReference type="CDD" id="cd22268">
    <property type="entry name" value="DPBB_RlpA-like"/>
    <property type="match status" value="1"/>
</dbReference>
<dbReference type="InterPro" id="IPR036680">
    <property type="entry name" value="SPOR-like_sf"/>
</dbReference>
<dbReference type="InterPro" id="IPR034718">
    <property type="entry name" value="RlpA"/>
</dbReference>
<sequence precursor="true">MKPLFSFFCLCFLVVFSSNGQIQQGEASFYKDVFEGRKTASGELFQQALPTAAHRSLAFGTKLKITNKTNGKTAEVTVNDRGPYIRNRIIDVSKSVAEQLGFVEDGTTQVEIEVLEFPSETDETYLGEVNSTPKNETKEKLEEELLTADIEQKLIAQIQKQATQEQFFNLKAERVKPSFYAVQLASFSEASNALSLGKELEKSYKEQVTLRYKLLDKKALYTLILGKLENRNQAEKLLSEVKDRYPDAFIANLKI</sequence>
<dbReference type="Gene3D" id="3.30.70.1070">
    <property type="entry name" value="Sporulation related repeat"/>
    <property type="match status" value="1"/>
</dbReference>
<keyword evidence="2 4" id="KW-0456">Lyase</keyword>
<evidence type="ECO:0000256" key="4">
    <source>
        <dbReference type="HAMAP-Rule" id="MF_02071"/>
    </source>
</evidence>
<evidence type="ECO:0000256" key="5">
    <source>
        <dbReference type="PROSITE-ProRule" id="PRU00409"/>
    </source>
</evidence>
<dbReference type="EMBL" id="BMGM01000002">
    <property type="protein sequence ID" value="GGE28783.1"/>
    <property type="molecule type" value="Genomic_DNA"/>
</dbReference>
<dbReference type="PANTHER" id="PTHR34183">
    <property type="entry name" value="ENDOLYTIC PEPTIDOGLYCAN TRANSGLYCOSYLASE RLPA"/>
    <property type="match status" value="1"/>
</dbReference>
<feature type="domain" description="SPOR" evidence="8">
    <location>
        <begin position="174"/>
        <end position="255"/>
    </location>
</feature>
<dbReference type="NCBIfam" id="TIGR00413">
    <property type="entry name" value="rlpA"/>
    <property type="match status" value="1"/>
</dbReference>
<dbReference type="InterPro" id="IPR007730">
    <property type="entry name" value="SPOR-like_dom"/>
</dbReference>
<dbReference type="SUPFAM" id="SSF110997">
    <property type="entry name" value="Sporulation related repeat"/>
    <property type="match status" value="1"/>
</dbReference>
<dbReference type="Proteomes" id="UP000599179">
    <property type="component" value="Unassembled WGS sequence"/>
</dbReference>
<dbReference type="EC" id="4.2.2.-" evidence="4"/>
<dbReference type="Gene3D" id="2.40.40.10">
    <property type="entry name" value="RlpA-like domain"/>
    <property type="match status" value="1"/>
</dbReference>
<evidence type="ECO:0000256" key="2">
    <source>
        <dbReference type="ARBA" id="ARBA00023239"/>
    </source>
</evidence>
<dbReference type="PROSITE" id="PS51724">
    <property type="entry name" value="SPOR"/>
    <property type="match status" value="1"/>
</dbReference>
<gene>
    <name evidence="4" type="primary">rlpA</name>
    <name evidence="9" type="ORF">GCM10010832_06770</name>
</gene>
<dbReference type="PROSITE" id="PS50975">
    <property type="entry name" value="ATP_GRASP"/>
    <property type="match status" value="1"/>
</dbReference>
<dbReference type="InterPro" id="IPR011761">
    <property type="entry name" value="ATP-grasp"/>
</dbReference>
<proteinExistence type="inferred from homology"/>
<keyword evidence="5" id="KW-0547">Nucleotide-binding</keyword>
<comment type="function">
    <text evidence="4">Lytic transglycosylase with a strong preference for naked glycan strands that lack stem peptides.</text>
</comment>
<evidence type="ECO:0000313" key="9">
    <source>
        <dbReference type="EMBL" id="GGE28783.1"/>
    </source>
</evidence>
<reference evidence="10" key="1">
    <citation type="journal article" date="2019" name="Int. J. Syst. Evol. Microbiol.">
        <title>The Global Catalogue of Microorganisms (GCM) 10K type strain sequencing project: providing services to taxonomists for standard genome sequencing and annotation.</title>
        <authorList>
            <consortium name="The Broad Institute Genomics Platform"/>
            <consortium name="The Broad Institute Genome Sequencing Center for Infectious Disease"/>
            <person name="Wu L."/>
            <person name="Ma J."/>
        </authorList>
    </citation>
    <scope>NUCLEOTIDE SEQUENCE [LARGE SCALE GENOMIC DNA]</scope>
    <source>
        <strain evidence="10">CGMCC 1.12931</strain>
    </source>
</reference>
<comment type="similarity">
    <text evidence="4 6">Belongs to the RlpA family.</text>
</comment>
<keyword evidence="3 4" id="KW-0961">Cell wall biogenesis/degradation</keyword>
<dbReference type="InterPro" id="IPR036908">
    <property type="entry name" value="RlpA-like_sf"/>
</dbReference>
<feature type="chain" id="PRO_5044905431" description="Probable endolytic peptidoglycan transglycosylase RlpA" evidence="4">
    <location>
        <begin position="21"/>
        <end position="255"/>
    </location>
</feature>
<evidence type="ECO:0000256" key="3">
    <source>
        <dbReference type="ARBA" id="ARBA00023316"/>
    </source>
</evidence>
<protein>
    <recommendedName>
        <fullName evidence="4">Probable endolytic peptidoglycan transglycosylase RlpA</fullName>
        <ecNumber evidence="4">4.2.2.-</ecNumber>
    </recommendedName>
</protein>
<dbReference type="InterPro" id="IPR012997">
    <property type="entry name" value="RplA"/>
</dbReference>
<keyword evidence="10" id="KW-1185">Reference proteome</keyword>
<accession>A0ABQ1SCR2</accession>
<dbReference type="Pfam" id="PF05036">
    <property type="entry name" value="SPOR"/>
    <property type="match status" value="1"/>
</dbReference>
<dbReference type="SUPFAM" id="SSF50685">
    <property type="entry name" value="Barwin-like endoglucanases"/>
    <property type="match status" value="1"/>
</dbReference>